<evidence type="ECO:0000313" key="1">
    <source>
        <dbReference type="EMBL" id="MCJ8745054.1"/>
    </source>
</evidence>
<proteinExistence type="predicted"/>
<dbReference type="Proteomes" id="UP000830395">
    <property type="component" value="Chromosome 21"/>
</dbReference>
<accession>A0ACC5ZAI7</accession>
<comment type="caution">
    <text evidence="1">The sequence shown here is derived from an EMBL/GenBank/DDBJ whole genome shotgun (WGS) entry which is preliminary data.</text>
</comment>
<reference evidence="1" key="1">
    <citation type="submission" date="2020-02" db="EMBL/GenBank/DDBJ databases">
        <title>Genome sequencing of the panga catfish, Pangasius djambal.</title>
        <authorList>
            <person name="Wen M."/>
            <person name="Zahm M."/>
            <person name="Roques C."/>
            <person name="Cabau C."/>
            <person name="Klopp C."/>
            <person name="Donnadieu C."/>
            <person name="Jouanno E."/>
            <person name="Avarre J.-C."/>
            <person name="Campet M."/>
            <person name="Ha T."/>
            <person name="Dugue R."/>
            <person name="Lampietro C."/>
            <person name="Louis A."/>
            <person name="Herpin A."/>
            <person name="Echchiki A."/>
            <person name="Berthelot C."/>
            <person name="Parey E."/>
            <person name="Roest-Crollius H."/>
            <person name="Braasch I."/>
            <person name="Postlethwait J.H."/>
            <person name="Bobe J."/>
            <person name="Montfort J."/>
            <person name="Bouchez O."/>
            <person name="Begum T."/>
            <person name="Schartl M."/>
            <person name="Gustiano R."/>
            <person name="Guiguen Y."/>
        </authorList>
    </citation>
    <scope>NUCLEOTIDE SEQUENCE</scope>
    <source>
        <strain evidence="1">Pdj_M5554</strain>
    </source>
</reference>
<sequence length="826" mass="92864">MCQIKLQSCKETEGGLQKMASHGSWFFEEAAYLNKTKLYISVWPLYGTPRKTFTLSSNRGHVFREEGVQNYSTMLLREDIGVLILGARGTIFALDLTNITHKKAMVKWEVTPEMRQTCANKGKVLETECQNYIRILHKMPDGRMYVCGTNAFIPTCDYMSYTDGILTLEGKQLDGKGKCPFDPVQRYASELVDGELYSATFMNFLGSEPVMMRSLNDTIRTDFMTSWLNEPIFIGMKHVAEGKENPEGDDDKIYLFFSEIAVEYDSYTKLEVSRVARVCKGDVGGQRTLQKKWTSFLKARLDCPVLQTRLPFLIQDVFLFCPGSWTTCVFYGVFTPHVDTSQYSAVCAYRIQDIREVFSEGKFKTAYNENSITKWVTYRGEVPDPRPGACINNDARQKGFSKSLDLPDKTLQFIKDRPLMDQAVKPSSQQPLVVKKGAAFTCIVVASTTALDGNSHQVMFIGTASGSVLKAVNYNGNMVIIEEVQLFKHSEPVKILRLSTTMGQLYAGSEVAAVQMPLSACDHYTSCMDCVLARDPYCGWDLISNSCIAIDSIQPDTHSEVVQSLRDGYATRCPAVESTKTIKTFHPGTMVRLQCLPGSNLARVQWRVYDQPVENSNMYHIQHNNLFILNASDSDTGHYTCTSVESSNGKDYVTKIATEVVQSLRDGYATRCPAVESTKTIKTFHPGTMVRLQCLPGSNLARVQWRVYDQPVENSNMYHIQHNNLFILNASDSDTGHYTCTSVESSNGKDYVTKIATYELRLGDFLPSVQPQVQEQHITLLALQVVVIILMLLLMALVTWNLYKGHITIPRCFSKAEESPRSTSCY</sequence>
<organism evidence="1 2">
    <name type="scientific">Pangasius djambal</name>
    <dbReference type="NCBI Taxonomy" id="1691987"/>
    <lineage>
        <taxon>Eukaryota</taxon>
        <taxon>Metazoa</taxon>
        <taxon>Chordata</taxon>
        <taxon>Craniata</taxon>
        <taxon>Vertebrata</taxon>
        <taxon>Euteleostomi</taxon>
        <taxon>Actinopterygii</taxon>
        <taxon>Neopterygii</taxon>
        <taxon>Teleostei</taxon>
        <taxon>Ostariophysi</taxon>
        <taxon>Siluriformes</taxon>
        <taxon>Pangasiidae</taxon>
        <taxon>Pangasius</taxon>
    </lineage>
</organism>
<dbReference type="EMBL" id="CM040995">
    <property type="protein sequence ID" value="MCJ8745054.1"/>
    <property type="molecule type" value="Genomic_DNA"/>
</dbReference>
<name>A0ACC5ZAI7_9TELE</name>
<protein>
    <submittedName>
        <fullName evidence="1">Uncharacterized protein</fullName>
    </submittedName>
</protein>
<keyword evidence="2" id="KW-1185">Reference proteome</keyword>
<evidence type="ECO:0000313" key="2">
    <source>
        <dbReference type="Proteomes" id="UP000830395"/>
    </source>
</evidence>
<gene>
    <name evidence="1" type="ORF">PDJAM_G00126040</name>
</gene>